<dbReference type="SMART" id="SM00965">
    <property type="entry name" value="STN"/>
    <property type="match status" value="1"/>
</dbReference>
<dbReference type="Pfam" id="PF07715">
    <property type="entry name" value="Plug"/>
    <property type="match status" value="1"/>
</dbReference>
<keyword evidence="6" id="KW-0408">Iron</keyword>
<evidence type="ECO:0000256" key="9">
    <source>
        <dbReference type="ARBA" id="ARBA00023237"/>
    </source>
</evidence>
<evidence type="ECO:0000256" key="8">
    <source>
        <dbReference type="ARBA" id="ARBA00023136"/>
    </source>
</evidence>
<sequence length="1123" mass="121529">MKKTLSSFIDPAIGKKLLLFVKLTTLLILAALLHVSAAVRSQERLDLSVKDVKFDKFLDLIEKKSSYTFLYSNGAVPGNKISIDAKDVTVPQILDNALKNTGFMFRILPNNLIVITKQSAPQTADVTIKGKVVDTKGEPLPGATIAIKNGSSIAQTDVNGNFNVTVPDNTILVVSYIGYKTQEIETAGRSDITVTLTEDAGNLNEVIVTGYGTQRKKDLTGAVSVISTRDIAGIPVGGVDQIIQGKAAGVTVTQNTGAPGSGISVQVRGLNTINGIAPLYVIDGVPVTDGINQLAPDDIESVNILKDASSAAIYGARAAGGVVIITTKHGSEGKAKLSLNAYTGVQSATHLIKMANNAQYVSAYNAAARNDGRPIISDSLASTLSDVNWLKELLKPAPVTNVNLSVSGGNETSNYIVSGNVFSQNGLIQNSSFRRYNLRTGINSSPTKYLKFGTNVNLSYEKTRLVGSSGDGYTGAAASVVRYALFRTPGTPVFGPNGQFVDLPKQDATLGNFLGDGINPIQLAASTNNNNYNYTVLGDVFGELTPIKNLRIRSDLGLNLIFTDYKQFYATYGADRHFNTPASLAQSHNQNLNYNWTNTATYDLSFDKHDVTFLLGTEIIKQDQQGIGASRTNYVNQTPPFQYLDNGALTGLLNGGGETSRSLSSVFGRINYQYNNKYLASFNYRWDASSVLDPTNRSKSVYSGSLGWRIDQEEFMKDIKPVSNLKLRVDVGQLGNERSLGSYPYLSTLGGTSYYPFNGVTNQGYTINVIGNPKIHWEVTTQEDVGLDLGLFNSALQITADYYIKNTNNVLLPYPMPSSAGQAQVPFINAGKVRDQGFELDINYRTKINSDWNIGINGNLATEKNTVVSLADAPVIIAGRIDNNIFATRTAVGHPIGSFYLLQQEGVFQNAQQVFTHAYQGPGIRPGDVMYKDVNGDGVINQDDRVFAGSAIPKLTYGLTATVGYKNFDLSVFFQGVYGNKLYDQVNTELEGFYRPFNITEETATKSWSGPGTSNSMPLLSWSDAVNNKQASTRFLESGSYLKLKNVQLGYKLGKNALRTLGLSSVRIFVSGQNLLTFTKYKGLDPEQYTNDNNLGDGVKAVGIDWGTYPSARILTAGINANF</sequence>
<evidence type="ECO:0000259" key="12">
    <source>
        <dbReference type="SMART" id="SM00965"/>
    </source>
</evidence>
<keyword evidence="3 10" id="KW-1134">Transmembrane beta strand</keyword>
<evidence type="ECO:0000256" key="7">
    <source>
        <dbReference type="ARBA" id="ARBA00023077"/>
    </source>
</evidence>
<accession>A0ABP7X2Z4</accession>
<dbReference type="Gene3D" id="2.60.40.1120">
    <property type="entry name" value="Carboxypeptidase-like, regulatory domain"/>
    <property type="match status" value="1"/>
</dbReference>
<evidence type="ECO:0000256" key="10">
    <source>
        <dbReference type="PROSITE-ProRule" id="PRU01360"/>
    </source>
</evidence>
<comment type="caution">
    <text evidence="13">The sequence shown here is derived from an EMBL/GenBank/DDBJ whole genome shotgun (WGS) entry which is preliminary data.</text>
</comment>
<keyword evidence="14" id="KW-1185">Reference proteome</keyword>
<keyword evidence="2 10" id="KW-0813">Transport</keyword>
<dbReference type="InterPro" id="IPR023996">
    <property type="entry name" value="TonB-dep_OMP_SusC/RagA"/>
</dbReference>
<dbReference type="InterPro" id="IPR012910">
    <property type="entry name" value="Plug_dom"/>
</dbReference>
<dbReference type="Pfam" id="PF00593">
    <property type="entry name" value="TonB_dep_Rec_b-barrel"/>
    <property type="match status" value="1"/>
</dbReference>
<keyword evidence="4" id="KW-0406">Ion transport</keyword>
<comment type="similarity">
    <text evidence="10 11">Belongs to the TonB-dependent receptor family.</text>
</comment>
<evidence type="ECO:0000313" key="13">
    <source>
        <dbReference type="EMBL" id="GAA4103030.1"/>
    </source>
</evidence>
<keyword evidence="4" id="KW-0410">Iron transport</keyword>
<dbReference type="Gene3D" id="2.170.130.10">
    <property type="entry name" value="TonB-dependent receptor, plug domain"/>
    <property type="match status" value="1"/>
</dbReference>
<keyword evidence="8 10" id="KW-0472">Membrane</keyword>
<dbReference type="Gene3D" id="2.40.170.20">
    <property type="entry name" value="TonB-dependent receptor, beta-barrel domain"/>
    <property type="match status" value="1"/>
</dbReference>
<dbReference type="InterPro" id="IPR008969">
    <property type="entry name" value="CarboxyPept-like_regulatory"/>
</dbReference>
<keyword evidence="9 10" id="KW-0998">Cell outer membrane</keyword>
<dbReference type="InterPro" id="IPR039426">
    <property type="entry name" value="TonB-dep_rcpt-like"/>
</dbReference>
<evidence type="ECO:0000256" key="4">
    <source>
        <dbReference type="ARBA" id="ARBA00022496"/>
    </source>
</evidence>
<evidence type="ECO:0000313" key="14">
    <source>
        <dbReference type="Proteomes" id="UP001500841"/>
    </source>
</evidence>
<evidence type="ECO:0000256" key="11">
    <source>
        <dbReference type="RuleBase" id="RU003357"/>
    </source>
</evidence>
<dbReference type="InterPro" id="IPR011662">
    <property type="entry name" value="Secretin/TonB_short_N"/>
</dbReference>
<evidence type="ECO:0000256" key="6">
    <source>
        <dbReference type="ARBA" id="ARBA00023004"/>
    </source>
</evidence>
<dbReference type="InterPro" id="IPR000531">
    <property type="entry name" value="Beta-barrel_TonB"/>
</dbReference>
<dbReference type="RefSeq" id="WP_345106378.1">
    <property type="nucleotide sequence ID" value="NZ_BAABCV010000012.1"/>
</dbReference>
<name>A0ABP7X2Z4_9SPHI</name>
<organism evidence="13 14">
    <name type="scientific">Mucilaginibacter panaciglaebae</name>
    <dbReference type="NCBI Taxonomy" id="502331"/>
    <lineage>
        <taxon>Bacteria</taxon>
        <taxon>Pseudomonadati</taxon>
        <taxon>Bacteroidota</taxon>
        <taxon>Sphingobacteriia</taxon>
        <taxon>Sphingobacteriales</taxon>
        <taxon>Sphingobacteriaceae</taxon>
        <taxon>Mucilaginibacter</taxon>
    </lineage>
</organism>
<feature type="domain" description="Secretin/TonB short N-terminal" evidence="12">
    <location>
        <begin position="67"/>
        <end position="118"/>
    </location>
</feature>
<dbReference type="Proteomes" id="UP001500841">
    <property type="component" value="Unassembled WGS sequence"/>
</dbReference>
<proteinExistence type="inferred from homology"/>
<dbReference type="InterPro" id="IPR036942">
    <property type="entry name" value="Beta-barrel_TonB_sf"/>
</dbReference>
<comment type="subcellular location">
    <subcellularLocation>
        <location evidence="1 10">Cell outer membrane</location>
        <topology evidence="1 10">Multi-pass membrane protein</topology>
    </subcellularLocation>
</comment>
<dbReference type="Pfam" id="PF13715">
    <property type="entry name" value="CarbopepD_reg_2"/>
    <property type="match status" value="1"/>
</dbReference>
<gene>
    <name evidence="13" type="ORF">GCM10022392_30300</name>
</gene>
<evidence type="ECO:0000256" key="5">
    <source>
        <dbReference type="ARBA" id="ARBA00022692"/>
    </source>
</evidence>
<dbReference type="NCBIfam" id="TIGR04057">
    <property type="entry name" value="SusC_RagA_signa"/>
    <property type="match status" value="1"/>
</dbReference>
<dbReference type="NCBIfam" id="TIGR04056">
    <property type="entry name" value="OMP_RagA_SusC"/>
    <property type="match status" value="1"/>
</dbReference>
<dbReference type="SUPFAM" id="SSF56935">
    <property type="entry name" value="Porins"/>
    <property type="match status" value="1"/>
</dbReference>
<dbReference type="SUPFAM" id="SSF49464">
    <property type="entry name" value="Carboxypeptidase regulatory domain-like"/>
    <property type="match status" value="1"/>
</dbReference>
<dbReference type="InterPro" id="IPR023997">
    <property type="entry name" value="TonB-dep_OMP_SusC/RagA_CS"/>
</dbReference>
<dbReference type="PROSITE" id="PS52016">
    <property type="entry name" value="TONB_DEPENDENT_REC_3"/>
    <property type="match status" value="1"/>
</dbReference>
<protein>
    <submittedName>
        <fullName evidence="13">TonB-dependent receptor</fullName>
    </submittedName>
</protein>
<dbReference type="InterPro" id="IPR037066">
    <property type="entry name" value="Plug_dom_sf"/>
</dbReference>
<evidence type="ECO:0000256" key="3">
    <source>
        <dbReference type="ARBA" id="ARBA00022452"/>
    </source>
</evidence>
<reference evidence="14" key="1">
    <citation type="journal article" date="2019" name="Int. J. Syst. Evol. Microbiol.">
        <title>The Global Catalogue of Microorganisms (GCM) 10K type strain sequencing project: providing services to taxonomists for standard genome sequencing and annotation.</title>
        <authorList>
            <consortium name="The Broad Institute Genomics Platform"/>
            <consortium name="The Broad Institute Genome Sequencing Center for Infectious Disease"/>
            <person name="Wu L."/>
            <person name="Ma J."/>
        </authorList>
    </citation>
    <scope>NUCLEOTIDE SEQUENCE [LARGE SCALE GENOMIC DNA]</scope>
    <source>
        <strain evidence="14">JCM 17085</strain>
    </source>
</reference>
<keyword evidence="7 11" id="KW-0798">TonB box</keyword>
<keyword evidence="5 10" id="KW-0812">Transmembrane</keyword>
<dbReference type="EMBL" id="BAABCV010000012">
    <property type="protein sequence ID" value="GAA4103030.1"/>
    <property type="molecule type" value="Genomic_DNA"/>
</dbReference>
<evidence type="ECO:0000256" key="2">
    <source>
        <dbReference type="ARBA" id="ARBA00022448"/>
    </source>
</evidence>
<evidence type="ECO:0000256" key="1">
    <source>
        <dbReference type="ARBA" id="ARBA00004571"/>
    </source>
</evidence>
<keyword evidence="13" id="KW-0675">Receptor</keyword>